<dbReference type="AlphaFoldDB" id="A0A7U2F1F9"/>
<evidence type="ECO:0000313" key="1">
    <source>
        <dbReference type="EMBL" id="QRC96925.1"/>
    </source>
</evidence>
<dbReference type="Proteomes" id="UP000663193">
    <property type="component" value="Chromosome 6"/>
</dbReference>
<protein>
    <submittedName>
        <fullName evidence="1">Uncharacterized protein</fullName>
    </submittedName>
</protein>
<dbReference type="VEuPathDB" id="FungiDB:JI435_409770"/>
<reference evidence="2" key="1">
    <citation type="journal article" date="2021" name="BMC Genomics">
        <title>Chromosome-level genome assembly and manually-curated proteome of model necrotroph Parastagonospora nodorum Sn15 reveals a genome-wide trove of candidate effector homologs, and redundancy of virulence-related functions within an accessory chromosome.</title>
        <authorList>
            <person name="Bertazzoni S."/>
            <person name="Jones D.A.B."/>
            <person name="Phan H.T."/>
            <person name="Tan K.-C."/>
            <person name="Hane J.K."/>
        </authorList>
    </citation>
    <scope>NUCLEOTIDE SEQUENCE [LARGE SCALE GENOMIC DNA]</scope>
    <source>
        <strain evidence="2">SN15 / ATCC MYA-4574 / FGSC 10173)</strain>
    </source>
</reference>
<sequence length="103" mass="11773">VLNPTRVRMGRVHSQLKPTSYESTAFTPHKNNLYIKDILIQSMMKMPQNKHAMVSMDPLSTLRIVSAPRNLKLDSVFNAAKRLQNATHMQKAPRPDFNVQDKS</sequence>
<dbReference type="EMBL" id="CP069028">
    <property type="protein sequence ID" value="QRC96925.1"/>
    <property type="molecule type" value="Genomic_DNA"/>
</dbReference>
<name>A0A7U2F1F9_PHANO</name>
<keyword evidence="2" id="KW-1185">Reference proteome</keyword>
<accession>A0A7U2F1F9</accession>
<evidence type="ECO:0000313" key="2">
    <source>
        <dbReference type="Proteomes" id="UP000663193"/>
    </source>
</evidence>
<gene>
    <name evidence="1" type="ORF">JI435_409770</name>
</gene>
<feature type="non-terminal residue" evidence="1">
    <location>
        <position position="1"/>
    </location>
</feature>
<organism evidence="1 2">
    <name type="scientific">Phaeosphaeria nodorum (strain SN15 / ATCC MYA-4574 / FGSC 10173)</name>
    <name type="common">Glume blotch fungus</name>
    <name type="synonym">Parastagonospora nodorum</name>
    <dbReference type="NCBI Taxonomy" id="321614"/>
    <lineage>
        <taxon>Eukaryota</taxon>
        <taxon>Fungi</taxon>
        <taxon>Dikarya</taxon>
        <taxon>Ascomycota</taxon>
        <taxon>Pezizomycotina</taxon>
        <taxon>Dothideomycetes</taxon>
        <taxon>Pleosporomycetidae</taxon>
        <taxon>Pleosporales</taxon>
        <taxon>Pleosporineae</taxon>
        <taxon>Phaeosphaeriaceae</taxon>
        <taxon>Parastagonospora</taxon>
    </lineage>
</organism>
<proteinExistence type="predicted"/>